<feature type="transmembrane region" description="Helical" evidence="1">
    <location>
        <begin position="52"/>
        <end position="75"/>
    </location>
</feature>
<keyword evidence="1" id="KW-0472">Membrane</keyword>
<reference evidence="3" key="1">
    <citation type="journal article" date="2019" name="Int. J. Syst. Evol. Microbiol.">
        <title>The Global Catalogue of Microorganisms (GCM) 10K type strain sequencing project: providing services to taxonomists for standard genome sequencing and annotation.</title>
        <authorList>
            <consortium name="The Broad Institute Genomics Platform"/>
            <consortium name="The Broad Institute Genome Sequencing Center for Infectious Disease"/>
            <person name="Wu L."/>
            <person name="Ma J."/>
        </authorList>
    </citation>
    <scope>NUCLEOTIDE SEQUENCE [LARGE SCALE GENOMIC DNA]</scope>
    <source>
        <strain evidence="3">CGMCC 1.12931</strain>
    </source>
</reference>
<feature type="transmembrane region" description="Helical" evidence="1">
    <location>
        <begin position="419"/>
        <end position="436"/>
    </location>
</feature>
<feature type="transmembrane region" description="Helical" evidence="1">
    <location>
        <begin position="322"/>
        <end position="340"/>
    </location>
</feature>
<feature type="transmembrane region" description="Helical" evidence="1">
    <location>
        <begin position="193"/>
        <end position="211"/>
    </location>
</feature>
<dbReference type="RefSeq" id="WP_188459123.1">
    <property type="nucleotide sequence ID" value="NZ_BMGM01000009.1"/>
</dbReference>
<organism evidence="2 3">
    <name type="scientific">Psychroflexus planctonicus</name>
    <dbReference type="NCBI Taxonomy" id="1526575"/>
    <lineage>
        <taxon>Bacteria</taxon>
        <taxon>Pseudomonadati</taxon>
        <taxon>Bacteroidota</taxon>
        <taxon>Flavobacteriia</taxon>
        <taxon>Flavobacteriales</taxon>
        <taxon>Flavobacteriaceae</taxon>
        <taxon>Psychroflexus</taxon>
    </lineage>
</organism>
<feature type="transmembrane region" description="Helical" evidence="1">
    <location>
        <begin position="246"/>
        <end position="265"/>
    </location>
</feature>
<evidence type="ECO:0000256" key="1">
    <source>
        <dbReference type="SAM" id="Phobius"/>
    </source>
</evidence>
<feature type="transmembrane region" description="Helical" evidence="1">
    <location>
        <begin position="280"/>
        <end position="302"/>
    </location>
</feature>
<feature type="transmembrane region" description="Helical" evidence="1">
    <location>
        <begin position="82"/>
        <end position="102"/>
    </location>
</feature>
<keyword evidence="3" id="KW-1185">Reference proteome</keyword>
<name>A0ABQ1SLB5_9FLAO</name>
<feature type="transmembrane region" description="Helical" evidence="1">
    <location>
        <begin position="346"/>
        <end position="365"/>
    </location>
</feature>
<proteinExistence type="predicted"/>
<gene>
    <name evidence="2" type="ORF">GCM10010832_21440</name>
</gene>
<protein>
    <recommendedName>
        <fullName evidence="4">ADP,ATP carrier protein</fullName>
    </recommendedName>
</protein>
<sequence>MKDKVLNLLQINKDEVKKVLVLILQSLFIGVFVSYYNTFINAAFLDTFRISFLAYGYLASGLIGLATSFVFSLIIKRLAFKVYSVLVLLIIFICVCILKLTIDQVPSVLNASFSLFNANFSFNKLIIFIGFIVYSPFSLIVILIYTSQLIKLFTLRQGKRLFSLIGSGSVIAAIISYLSVPILLNYLSAPSDLLWISLCGLFLTAILQLFINKSFFLIDKRTLNKLKPIKVVSDKLKEEKTYIRNIYLLSIISMIGLILVSFLFLSETKLFFRDFDVKVIGQFLGLFFGLSKGIELIVNTFFSGRLLAKHGIRFGLESLPKLLLPLTTIAIITSILSFTYNSFNTVTFIVIVLCMMTLIVVKRSLEDVTFKNLFQPLDKSIKHIIQSNAEIKARQIGIVIVAIILIIIQQSEYKDLNKIKYLVALFLACILWLFLIRKTLVSLKNYIRNVFDTHININLFKREKERIEFKTLELKAKLFKLFFPSLSIDKKTKEISLIDNDYIIKQHQNKVQYINYVKNHWSNKFYPELLRIIKYENIFIVSYLISSLSDKINSNNFKDYIIKNEKDINSRLLIILLNINFDIKHHVEKNKILLKESSEDVLLEAMFYLKVLKYIDVEIPIENFNFEKNVKTRNLESLYLENPYKKNLKITQNEYLKLKDRLDYSVQYYTWILASIVDLNTNPADFNSIIKSLTDELHNEKQNLFNLVKPIYGKDEINKILYFLDNNTEDNKILAVEMIDMVFNNELKEYFVPIAEKNSIEDQLKKLREIFPQVDLNPIDRLKRIINYTPQKLNDWIRIQAIELLSKNLKVSGMPIELEANTYNSNLLIREATMICMFKINGETYQKPNSNIINVFERFKALRNSTIFSEIDTHTLVDILKITELKIFNFNSLNSLEYNNHLILLKGNTNLQCENLVDDLIIPNKEIIDTLLKKSTQDLKFLKIKREEFLKIAFCNQILSKKLSYLIIK</sequence>
<feature type="transmembrane region" description="Helical" evidence="1">
    <location>
        <begin position="161"/>
        <end position="187"/>
    </location>
</feature>
<evidence type="ECO:0008006" key="4">
    <source>
        <dbReference type="Google" id="ProtNLM"/>
    </source>
</evidence>
<feature type="transmembrane region" description="Helical" evidence="1">
    <location>
        <begin position="122"/>
        <end position="145"/>
    </location>
</feature>
<accession>A0ABQ1SLB5</accession>
<evidence type="ECO:0000313" key="2">
    <source>
        <dbReference type="EMBL" id="GGE41096.1"/>
    </source>
</evidence>
<keyword evidence="1" id="KW-1133">Transmembrane helix</keyword>
<dbReference type="Proteomes" id="UP000599179">
    <property type="component" value="Unassembled WGS sequence"/>
</dbReference>
<dbReference type="CDD" id="cd06174">
    <property type="entry name" value="MFS"/>
    <property type="match status" value="1"/>
</dbReference>
<comment type="caution">
    <text evidence="2">The sequence shown here is derived from an EMBL/GenBank/DDBJ whole genome shotgun (WGS) entry which is preliminary data.</text>
</comment>
<evidence type="ECO:0000313" key="3">
    <source>
        <dbReference type="Proteomes" id="UP000599179"/>
    </source>
</evidence>
<dbReference type="EMBL" id="BMGM01000009">
    <property type="protein sequence ID" value="GGE41096.1"/>
    <property type="molecule type" value="Genomic_DNA"/>
</dbReference>
<feature type="transmembrane region" description="Helical" evidence="1">
    <location>
        <begin position="20"/>
        <end position="40"/>
    </location>
</feature>
<keyword evidence="1" id="KW-0812">Transmembrane</keyword>